<comment type="similarity">
    <text evidence="9">Belongs to the tRNA nucleotidyltransferase/poly(A) polymerase family.</text>
</comment>
<name>A0A3D8IPP9_9HELI</name>
<evidence type="ECO:0000256" key="1">
    <source>
        <dbReference type="ARBA" id="ARBA00001946"/>
    </source>
</evidence>
<evidence type="ECO:0000259" key="10">
    <source>
        <dbReference type="Pfam" id="PF01743"/>
    </source>
</evidence>
<accession>A0A3D8IPP9</accession>
<dbReference type="Gene3D" id="1.10.3090.10">
    <property type="entry name" value="cca-adding enzyme, domain 2"/>
    <property type="match status" value="1"/>
</dbReference>
<keyword evidence="5" id="KW-0479">Metal-binding</keyword>
<evidence type="ECO:0000259" key="12">
    <source>
        <dbReference type="Pfam" id="PF13735"/>
    </source>
</evidence>
<dbReference type="InterPro" id="IPR043519">
    <property type="entry name" value="NT_sf"/>
</dbReference>
<dbReference type="RefSeq" id="WP_115570978.1">
    <property type="nucleotide sequence ID" value="NZ_NXLT01000003.1"/>
</dbReference>
<sequence>MSNTPIIYPYHIILPQDLREILQCLQACGYRAYVIGGCVRDSLLGVSPKDWDIATNAHPNTICEIFAHKPNLKLIHTGAKYGTIGVCINATCYEITTFRGDGIYLDSRHPNCVRFVEHLCEDVMRRDFSINALAYSESEGILDYVNGVQDLNHKRLVCVGEAHIRFGEDSLRILRAVRFRATLGFALDSHTKDALLSLYPHIATLPVERIRLELDKTLMGAYVGASFQEYIEVFAYLFAHLARDSYAHFCSALLESVAHIHLLDSLELRYVWLLHTLPHDTRTAIIENLRFSNNQKTHIFSLFALLSHALPNNDSTILRLLSRFGAQNVCDALELWTLLYGDLGMLPKQVHTLLKHGCYEIKSLNINGEIIKTLADICEGKTIGIVLQTLLDEVIEQKLTNTTHSLIQRTQELLHQIQG</sequence>
<evidence type="ECO:0000259" key="11">
    <source>
        <dbReference type="Pfam" id="PF12627"/>
    </source>
</evidence>
<evidence type="ECO:0000313" key="14">
    <source>
        <dbReference type="Proteomes" id="UP000256514"/>
    </source>
</evidence>
<proteinExistence type="inferred from homology"/>
<protein>
    <recommendedName>
        <fullName evidence="15">CCA tRNA nucleotidyltransferase</fullName>
    </recommendedName>
</protein>
<feature type="domain" description="Poly A polymerase head" evidence="10">
    <location>
        <begin position="32"/>
        <end position="156"/>
    </location>
</feature>
<dbReference type="Pfam" id="PF12627">
    <property type="entry name" value="PolyA_pol_RNAbd"/>
    <property type="match status" value="1"/>
</dbReference>
<feature type="domain" description="CCA-adding enzyme C-terminal" evidence="12">
    <location>
        <begin position="273"/>
        <end position="408"/>
    </location>
</feature>
<dbReference type="SUPFAM" id="SSF81301">
    <property type="entry name" value="Nucleotidyltransferase"/>
    <property type="match status" value="1"/>
</dbReference>
<dbReference type="Gene3D" id="1.10.246.80">
    <property type="match status" value="1"/>
</dbReference>
<keyword evidence="4" id="KW-0548">Nucleotidyltransferase</keyword>
<comment type="caution">
    <text evidence="13">The sequence shown here is derived from an EMBL/GenBank/DDBJ whole genome shotgun (WGS) entry which is preliminary data.</text>
</comment>
<dbReference type="Proteomes" id="UP000256514">
    <property type="component" value="Unassembled WGS sequence"/>
</dbReference>
<dbReference type="GO" id="GO:0046872">
    <property type="term" value="F:metal ion binding"/>
    <property type="evidence" value="ECO:0007669"/>
    <property type="project" value="UniProtKB-KW"/>
</dbReference>
<dbReference type="EMBL" id="NXLT01000003">
    <property type="protein sequence ID" value="RDU67257.1"/>
    <property type="molecule type" value="Genomic_DNA"/>
</dbReference>
<feature type="domain" description="tRNA nucleotidyltransferase/poly(A) polymerase RNA and SrmB- binding" evidence="11">
    <location>
        <begin position="184"/>
        <end position="232"/>
    </location>
</feature>
<gene>
    <name evidence="13" type="ORF">CQA54_04540</name>
</gene>
<evidence type="ECO:0000256" key="7">
    <source>
        <dbReference type="ARBA" id="ARBA00022842"/>
    </source>
</evidence>
<keyword evidence="14" id="KW-1185">Reference proteome</keyword>
<keyword evidence="2 9" id="KW-0808">Transferase</keyword>
<dbReference type="InterPro" id="IPR032810">
    <property type="entry name" value="CCA-adding_enz_C"/>
</dbReference>
<evidence type="ECO:0000256" key="4">
    <source>
        <dbReference type="ARBA" id="ARBA00022695"/>
    </source>
</evidence>
<comment type="cofactor">
    <cofactor evidence="1">
        <name>Mg(2+)</name>
        <dbReference type="ChEBI" id="CHEBI:18420"/>
    </cofactor>
</comment>
<dbReference type="CDD" id="cd05398">
    <property type="entry name" value="NT_ClassII-CCAase"/>
    <property type="match status" value="1"/>
</dbReference>
<dbReference type="GO" id="GO:0000049">
    <property type="term" value="F:tRNA binding"/>
    <property type="evidence" value="ECO:0007669"/>
    <property type="project" value="TreeGrafter"/>
</dbReference>
<keyword evidence="6" id="KW-0547">Nucleotide-binding</keyword>
<reference evidence="13 14" key="1">
    <citation type="submission" date="2018-04" db="EMBL/GenBank/DDBJ databases">
        <title>Novel Campyloabacter and Helicobacter Species and Strains.</title>
        <authorList>
            <person name="Mannion A.J."/>
            <person name="Shen Z."/>
            <person name="Fox J.G."/>
        </authorList>
    </citation>
    <scope>NUCLEOTIDE SEQUENCE [LARGE SCALE GENOMIC DNA]</scope>
    <source>
        <strain evidence="13 14">MIT 12-6600</strain>
    </source>
</reference>
<dbReference type="PANTHER" id="PTHR46173:SF1">
    <property type="entry name" value="CCA TRNA NUCLEOTIDYLTRANSFERASE 1, MITOCHONDRIAL"/>
    <property type="match status" value="1"/>
</dbReference>
<dbReference type="OrthoDB" id="9805698at2"/>
<dbReference type="SUPFAM" id="SSF81891">
    <property type="entry name" value="Poly A polymerase C-terminal region-like"/>
    <property type="match status" value="1"/>
</dbReference>
<dbReference type="Pfam" id="PF13735">
    <property type="entry name" value="tRNA_NucTran2_2"/>
    <property type="match status" value="1"/>
</dbReference>
<evidence type="ECO:0000256" key="6">
    <source>
        <dbReference type="ARBA" id="ARBA00022741"/>
    </source>
</evidence>
<dbReference type="GO" id="GO:0016779">
    <property type="term" value="F:nucleotidyltransferase activity"/>
    <property type="evidence" value="ECO:0007669"/>
    <property type="project" value="UniProtKB-KW"/>
</dbReference>
<dbReference type="GO" id="GO:0008033">
    <property type="term" value="P:tRNA processing"/>
    <property type="evidence" value="ECO:0007669"/>
    <property type="project" value="UniProtKB-KW"/>
</dbReference>
<dbReference type="InterPro" id="IPR032828">
    <property type="entry name" value="PolyA_RNA-bd"/>
</dbReference>
<dbReference type="AlphaFoldDB" id="A0A3D8IPP9"/>
<dbReference type="PANTHER" id="PTHR46173">
    <property type="entry name" value="CCA TRNA NUCLEOTIDYLTRANSFERASE 1, MITOCHONDRIAL"/>
    <property type="match status" value="1"/>
</dbReference>
<evidence type="ECO:0008006" key="15">
    <source>
        <dbReference type="Google" id="ProtNLM"/>
    </source>
</evidence>
<organism evidence="13 14">
    <name type="scientific">Helicobacter equorum</name>
    <dbReference type="NCBI Taxonomy" id="361872"/>
    <lineage>
        <taxon>Bacteria</taxon>
        <taxon>Pseudomonadati</taxon>
        <taxon>Campylobacterota</taxon>
        <taxon>Epsilonproteobacteria</taxon>
        <taxon>Campylobacterales</taxon>
        <taxon>Helicobacteraceae</taxon>
        <taxon>Helicobacter</taxon>
    </lineage>
</organism>
<evidence type="ECO:0000313" key="13">
    <source>
        <dbReference type="EMBL" id="RDU67257.1"/>
    </source>
</evidence>
<evidence type="ECO:0000256" key="3">
    <source>
        <dbReference type="ARBA" id="ARBA00022694"/>
    </source>
</evidence>
<dbReference type="InterPro" id="IPR050264">
    <property type="entry name" value="Bact_CCA-adding_enz_type3_sf"/>
</dbReference>
<evidence type="ECO:0000256" key="8">
    <source>
        <dbReference type="ARBA" id="ARBA00022884"/>
    </source>
</evidence>
<dbReference type="GO" id="GO:0000166">
    <property type="term" value="F:nucleotide binding"/>
    <property type="evidence" value="ECO:0007669"/>
    <property type="project" value="UniProtKB-KW"/>
</dbReference>
<keyword evidence="7" id="KW-0460">Magnesium</keyword>
<keyword evidence="8 9" id="KW-0694">RNA-binding</keyword>
<dbReference type="Pfam" id="PF01743">
    <property type="entry name" value="PolyA_pol"/>
    <property type="match status" value="1"/>
</dbReference>
<evidence type="ECO:0000256" key="2">
    <source>
        <dbReference type="ARBA" id="ARBA00022679"/>
    </source>
</evidence>
<keyword evidence="3" id="KW-0819">tRNA processing</keyword>
<evidence type="ECO:0000256" key="5">
    <source>
        <dbReference type="ARBA" id="ARBA00022723"/>
    </source>
</evidence>
<dbReference type="Gene3D" id="3.30.460.10">
    <property type="entry name" value="Beta Polymerase, domain 2"/>
    <property type="match status" value="1"/>
</dbReference>
<evidence type="ECO:0000256" key="9">
    <source>
        <dbReference type="RuleBase" id="RU003953"/>
    </source>
</evidence>
<dbReference type="InterPro" id="IPR002646">
    <property type="entry name" value="PolA_pol_head_dom"/>
</dbReference>